<name>A0A4Z1IX53_9HELO</name>
<reference evidence="1 2" key="1">
    <citation type="submission" date="2017-12" db="EMBL/GenBank/DDBJ databases">
        <title>Comparative genomics of Botrytis spp.</title>
        <authorList>
            <person name="Valero-Jimenez C.A."/>
            <person name="Tapia P."/>
            <person name="Veloso J."/>
            <person name="Silva-Moreno E."/>
            <person name="Staats M."/>
            <person name="Valdes J.H."/>
            <person name="Van Kan J.A.L."/>
        </authorList>
    </citation>
    <scope>NUCLEOTIDE SEQUENCE [LARGE SCALE GENOMIC DNA]</scope>
    <source>
        <strain evidence="1 2">MUCL11595</strain>
    </source>
</reference>
<sequence length="144" mass="16211">MTLLRLVFSIELSPYYRHNPTEMEAAYYTYPERKFKIDDAEEVTPPSSAPAVNFHALLYMIVAVVNRLKEEIGSRLNHPLGSKTRRCCSRGEDRLAGVETCGGQGAWGEVVSRKPYNSCGLYDTLYQGSFSAQALVKRISRTEL</sequence>
<keyword evidence="2" id="KW-1185">Reference proteome</keyword>
<organism evidence="1 2">
    <name type="scientific">Botryotinia convoluta</name>
    <dbReference type="NCBI Taxonomy" id="54673"/>
    <lineage>
        <taxon>Eukaryota</taxon>
        <taxon>Fungi</taxon>
        <taxon>Dikarya</taxon>
        <taxon>Ascomycota</taxon>
        <taxon>Pezizomycotina</taxon>
        <taxon>Leotiomycetes</taxon>
        <taxon>Helotiales</taxon>
        <taxon>Sclerotiniaceae</taxon>
        <taxon>Botryotinia</taxon>
    </lineage>
</organism>
<proteinExistence type="predicted"/>
<dbReference type="EMBL" id="PQXN01000003">
    <property type="protein sequence ID" value="TGO65324.1"/>
    <property type="molecule type" value="Genomic_DNA"/>
</dbReference>
<protein>
    <submittedName>
        <fullName evidence="1">Uncharacterized protein</fullName>
    </submittedName>
</protein>
<dbReference type="Proteomes" id="UP000297527">
    <property type="component" value="Unassembled WGS sequence"/>
</dbReference>
<evidence type="ECO:0000313" key="2">
    <source>
        <dbReference type="Proteomes" id="UP000297527"/>
    </source>
</evidence>
<accession>A0A4Z1IX53</accession>
<dbReference type="AlphaFoldDB" id="A0A4Z1IX53"/>
<gene>
    <name evidence="1" type="ORF">BCON_0003g00090</name>
</gene>
<comment type="caution">
    <text evidence="1">The sequence shown here is derived from an EMBL/GenBank/DDBJ whole genome shotgun (WGS) entry which is preliminary data.</text>
</comment>
<evidence type="ECO:0000313" key="1">
    <source>
        <dbReference type="EMBL" id="TGO65324.1"/>
    </source>
</evidence>